<keyword evidence="1" id="KW-0472">Membrane</keyword>
<keyword evidence="1" id="KW-1133">Transmembrane helix</keyword>
<feature type="transmembrane region" description="Helical" evidence="1">
    <location>
        <begin position="75"/>
        <end position="97"/>
    </location>
</feature>
<organism evidence="2 3">
    <name type="scientific">Mycobacteroides abscessus</name>
    <dbReference type="NCBI Taxonomy" id="36809"/>
    <lineage>
        <taxon>Bacteria</taxon>
        <taxon>Bacillati</taxon>
        <taxon>Actinomycetota</taxon>
        <taxon>Actinomycetes</taxon>
        <taxon>Mycobacteriales</taxon>
        <taxon>Mycobacteriaceae</taxon>
        <taxon>Mycobacteroides</taxon>
    </lineage>
</organism>
<gene>
    <name evidence="2" type="ORF">ERS075579_03213</name>
</gene>
<keyword evidence="1" id="KW-0812">Transmembrane</keyword>
<accession>A0A0U0ZPA5</accession>
<dbReference type="EMBL" id="CSWP01000006">
    <property type="protein sequence ID" value="CPV60255.1"/>
    <property type="molecule type" value="Genomic_DNA"/>
</dbReference>
<feature type="transmembrane region" description="Helical" evidence="1">
    <location>
        <begin position="109"/>
        <end position="127"/>
    </location>
</feature>
<name>A0A0U0ZPA5_9MYCO</name>
<evidence type="ECO:0000313" key="3">
    <source>
        <dbReference type="Proteomes" id="UP000045782"/>
    </source>
</evidence>
<protein>
    <submittedName>
        <fullName evidence="2">Uncharacterized protein</fullName>
    </submittedName>
</protein>
<evidence type="ECO:0000313" key="2">
    <source>
        <dbReference type="EMBL" id="CPV60255.1"/>
    </source>
</evidence>
<feature type="transmembrane region" description="Helical" evidence="1">
    <location>
        <begin position="147"/>
        <end position="168"/>
    </location>
</feature>
<proteinExistence type="predicted"/>
<feature type="transmembrane region" description="Helical" evidence="1">
    <location>
        <begin position="12"/>
        <end position="35"/>
    </location>
</feature>
<sequence length="185" mass="20021">MGMGNPTVRMHPAGTVIASLLLAMFSALLGVWMAGLYDVLRIGALDTELANRFGYIGEITDSTEDPLLQGISREAMVTIFLVAIIGWPITYAWLVVARRQIGDPNAIEGAFAAALLGAAFGFLWLSMDWAAPRPGHWGLVEQFIRYGNIWVPLTMAGLAVPLLLAWLAHPGDPQTSTEKSPHGHE</sequence>
<evidence type="ECO:0000256" key="1">
    <source>
        <dbReference type="SAM" id="Phobius"/>
    </source>
</evidence>
<dbReference type="Proteomes" id="UP000045782">
    <property type="component" value="Unassembled WGS sequence"/>
</dbReference>
<reference evidence="2 3" key="1">
    <citation type="submission" date="2015-03" db="EMBL/GenBank/DDBJ databases">
        <authorList>
            <person name="Murphy D."/>
        </authorList>
    </citation>
    <scope>NUCLEOTIDE SEQUENCE [LARGE SCALE GENOMIC DNA]</scope>
    <source>
        <strain evidence="2 3">PAP088</strain>
    </source>
</reference>
<dbReference type="AlphaFoldDB" id="A0A0U0ZPA5"/>